<dbReference type="EMBL" id="BPLR01011091">
    <property type="protein sequence ID" value="GIY44110.1"/>
    <property type="molecule type" value="Genomic_DNA"/>
</dbReference>
<protein>
    <submittedName>
        <fullName evidence="2">Uncharacterized protein</fullName>
    </submittedName>
</protein>
<keyword evidence="3" id="KW-1185">Reference proteome</keyword>
<feature type="region of interest" description="Disordered" evidence="1">
    <location>
        <begin position="1"/>
        <end position="24"/>
    </location>
</feature>
<dbReference type="Proteomes" id="UP001054945">
    <property type="component" value="Unassembled WGS sequence"/>
</dbReference>
<name>A0AAV4TDF0_CAEEX</name>
<accession>A0AAV4TDF0</accession>
<reference evidence="2 3" key="1">
    <citation type="submission" date="2021-06" db="EMBL/GenBank/DDBJ databases">
        <title>Caerostris extrusa draft genome.</title>
        <authorList>
            <person name="Kono N."/>
            <person name="Arakawa K."/>
        </authorList>
    </citation>
    <scope>NUCLEOTIDE SEQUENCE [LARGE SCALE GENOMIC DNA]</scope>
</reference>
<evidence type="ECO:0000313" key="3">
    <source>
        <dbReference type="Proteomes" id="UP001054945"/>
    </source>
</evidence>
<evidence type="ECO:0000256" key="1">
    <source>
        <dbReference type="SAM" id="MobiDB-lite"/>
    </source>
</evidence>
<feature type="non-terminal residue" evidence="2">
    <location>
        <position position="1"/>
    </location>
</feature>
<organism evidence="2 3">
    <name type="scientific">Caerostris extrusa</name>
    <name type="common">Bark spider</name>
    <name type="synonym">Caerostris bankana</name>
    <dbReference type="NCBI Taxonomy" id="172846"/>
    <lineage>
        <taxon>Eukaryota</taxon>
        <taxon>Metazoa</taxon>
        <taxon>Ecdysozoa</taxon>
        <taxon>Arthropoda</taxon>
        <taxon>Chelicerata</taxon>
        <taxon>Arachnida</taxon>
        <taxon>Araneae</taxon>
        <taxon>Araneomorphae</taxon>
        <taxon>Entelegynae</taxon>
        <taxon>Araneoidea</taxon>
        <taxon>Araneidae</taxon>
        <taxon>Caerostris</taxon>
    </lineage>
</organism>
<evidence type="ECO:0000313" key="2">
    <source>
        <dbReference type="EMBL" id="GIY44110.1"/>
    </source>
</evidence>
<gene>
    <name evidence="2" type="ORF">CEXT_208671</name>
</gene>
<comment type="caution">
    <text evidence="2">The sequence shown here is derived from an EMBL/GenBank/DDBJ whole genome shotgun (WGS) entry which is preliminary data.</text>
</comment>
<feature type="compositionally biased region" description="Polar residues" evidence="1">
    <location>
        <begin position="8"/>
        <end position="24"/>
    </location>
</feature>
<sequence length="63" mass="7140">SLGASRGDQYQPSLKSVTNPKTSRLSSLEIISNEGEYDIKSIPKASDFYDDDDFRFNDVVFFK</sequence>
<dbReference type="AlphaFoldDB" id="A0AAV4TDF0"/>
<proteinExistence type="predicted"/>